<evidence type="ECO:0000259" key="17">
    <source>
        <dbReference type="Pfam" id="PF00361"/>
    </source>
</evidence>
<evidence type="ECO:0000256" key="13">
    <source>
        <dbReference type="ARBA" id="ARBA00023128"/>
    </source>
</evidence>
<evidence type="ECO:0000256" key="6">
    <source>
        <dbReference type="ARBA" id="ARBA00022692"/>
    </source>
</evidence>
<feature type="transmembrane region" description="Helical" evidence="16">
    <location>
        <begin position="331"/>
        <end position="353"/>
    </location>
</feature>
<evidence type="ECO:0000256" key="4">
    <source>
        <dbReference type="ARBA" id="ARBA00022448"/>
    </source>
</evidence>
<keyword evidence="4 16" id="KW-0813">Transport</keyword>
<dbReference type="GO" id="GO:0005743">
    <property type="term" value="C:mitochondrial inner membrane"/>
    <property type="evidence" value="ECO:0007669"/>
    <property type="project" value="UniProtKB-SubCell"/>
</dbReference>
<feature type="transmembrane region" description="Helical" evidence="16">
    <location>
        <begin position="307"/>
        <end position="325"/>
    </location>
</feature>
<keyword evidence="12 16" id="KW-0830">Ubiquinone</keyword>
<keyword evidence="6 16" id="KW-0812">Transmembrane</keyword>
<dbReference type="InterPro" id="IPR001516">
    <property type="entry name" value="Proton_antipo_N"/>
</dbReference>
<name>A0A0U2C218_9GOBI</name>
<dbReference type="GO" id="GO:0003954">
    <property type="term" value="F:NADH dehydrogenase activity"/>
    <property type="evidence" value="ECO:0007669"/>
    <property type="project" value="TreeGrafter"/>
</dbReference>
<feature type="domain" description="NADH:quinone oxidoreductase/Mrp antiporter transmembrane" evidence="17">
    <location>
        <begin position="139"/>
        <end position="415"/>
    </location>
</feature>
<evidence type="ECO:0000259" key="18">
    <source>
        <dbReference type="Pfam" id="PF00662"/>
    </source>
</evidence>
<keyword evidence="9" id="KW-0249">Electron transport</keyword>
<reference evidence="20" key="1">
    <citation type="journal article" date="2015" name="Mitochondrial DNA">
        <title>The complete mitochondrial genome of Chaenogobius gulosus (Gobiidae, Perciformes) from the South Sea, Korea.</title>
        <authorList>
            <person name="Oh J."/>
            <person name="Kim T.W."/>
            <person name="Kim S."/>
        </authorList>
    </citation>
    <scope>NUCLEOTIDE SEQUENCE</scope>
</reference>
<evidence type="ECO:0000256" key="7">
    <source>
        <dbReference type="ARBA" id="ARBA00022792"/>
    </source>
</evidence>
<sequence>MHPTTHMMTTALMLVFLLLAYPVLTTFSYNPKMPTWALVQVKTAIKLAFLVSLFPLFLFLTEGTETVITSWNWMNTSMFDVNISFKFDFYSVIFVPIALYVSWSILEFASWYMHTDPNMNRFFKYLLVFLIAMIVLVTSNNMFQLFIGWEGVGIMSFLLIGWWYGRADANTAAVQAVIYNRVGDIGLIFAMAWMATNMNSWEMQQIFTTAKTLDLTLPLFGLILAATGKSAQFGLHPWLPSAMEGPTPVSALLHSSTMVVAGIFLLVRMSPLMEDNPLILSTCLCLGALTTLFTATCALTQNDIKKIVAFSTSSQLGLMMVTIGLNQPQLAFLHICTHAFFKAMLFLCSGAIIHSLNDEQDIRKMGGMHHLTPFTSSSLTIGSLALTGTPFLAGFFSKDAIIEALNVSHINAWALTLTLLATSFTAIYSLRVVFFVTMGHPRFNVFSPINENNKAVINPIKRLAWGSIIAGLIISSNIILPKTPVMTMHPLLKLAALSVTILGLLIALELANLTNKQFKLNPNLLTHHFSNMLGFYPALMHRIPPQLNLFLGQYIAAQMIDQTWLDKIGPKTIHTASLPLITNTSNIQQGMVKTFLSFFFLTFVLALLLLAN</sequence>
<feature type="transmembrane region" description="Helical" evidence="16">
    <location>
        <begin position="463"/>
        <end position="480"/>
    </location>
</feature>
<dbReference type="Pfam" id="PF00662">
    <property type="entry name" value="Proton_antipo_N"/>
    <property type="match status" value="1"/>
</dbReference>
<dbReference type="InterPro" id="IPR003945">
    <property type="entry name" value="NU5C-like"/>
</dbReference>
<dbReference type="AlphaFoldDB" id="A0A0U2C218"/>
<keyword evidence="8" id="KW-1278">Translocase</keyword>
<dbReference type="Pfam" id="PF06455">
    <property type="entry name" value="NADH5_C"/>
    <property type="match status" value="1"/>
</dbReference>
<comment type="subcellular location">
    <subcellularLocation>
        <location evidence="1">Mitochondrion inner membrane</location>
        <topology evidence="1">Multi-pass membrane protein</topology>
    </subcellularLocation>
</comment>
<dbReference type="GO" id="GO:0042773">
    <property type="term" value="P:ATP synthesis coupled electron transport"/>
    <property type="evidence" value="ECO:0007669"/>
    <property type="project" value="InterPro"/>
</dbReference>
<evidence type="ECO:0000256" key="11">
    <source>
        <dbReference type="ARBA" id="ARBA00023027"/>
    </source>
</evidence>
<dbReference type="NCBIfam" id="TIGR01974">
    <property type="entry name" value="NDH_I_L"/>
    <property type="match status" value="1"/>
</dbReference>
<keyword evidence="5" id="KW-0679">Respiratory chain</keyword>
<dbReference type="GO" id="GO:0015990">
    <property type="term" value="P:electron transport coupled proton transport"/>
    <property type="evidence" value="ECO:0007669"/>
    <property type="project" value="TreeGrafter"/>
</dbReference>
<evidence type="ECO:0000256" key="5">
    <source>
        <dbReference type="ARBA" id="ARBA00022660"/>
    </source>
</evidence>
<comment type="catalytic activity">
    <reaction evidence="15 16">
        <text>a ubiquinone + NADH + 5 H(+)(in) = a ubiquinol + NAD(+) + 4 H(+)(out)</text>
        <dbReference type="Rhea" id="RHEA:29091"/>
        <dbReference type="Rhea" id="RHEA-COMP:9565"/>
        <dbReference type="Rhea" id="RHEA-COMP:9566"/>
        <dbReference type="ChEBI" id="CHEBI:15378"/>
        <dbReference type="ChEBI" id="CHEBI:16389"/>
        <dbReference type="ChEBI" id="CHEBI:17976"/>
        <dbReference type="ChEBI" id="CHEBI:57540"/>
        <dbReference type="ChEBI" id="CHEBI:57945"/>
        <dbReference type="EC" id="7.1.1.2"/>
    </reaction>
</comment>
<dbReference type="InterPro" id="IPR001750">
    <property type="entry name" value="ND/Mrp_TM"/>
</dbReference>
<keyword evidence="14 16" id="KW-0472">Membrane</keyword>
<evidence type="ECO:0000256" key="10">
    <source>
        <dbReference type="ARBA" id="ARBA00022989"/>
    </source>
</evidence>
<evidence type="ECO:0000313" key="20">
    <source>
        <dbReference type="EMBL" id="AKI30260.1"/>
    </source>
</evidence>
<dbReference type="RefSeq" id="YP_009142737.1">
    <property type="nucleotide sequence ID" value="NC_027193.1"/>
</dbReference>
<feature type="transmembrane region" description="Helical" evidence="16">
    <location>
        <begin position="492"/>
        <end position="511"/>
    </location>
</feature>
<gene>
    <name evidence="20" type="primary">ND5</name>
</gene>
<dbReference type="InterPro" id="IPR010934">
    <property type="entry name" value="NADH_DH_su5_C"/>
</dbReference>
<feature type="transmembrane region" description="Helical" evidence="16">
    <location>
        <begin position="122"/>
        <end position="139"/>
    </location>
</feature>
<keyword evidence="13 16" id="KW-0496">Mitochondrion</keyword>
<evidence type="ECO:0000256" key="2">
    <source>
        <dbReference type="ARBA" id="ARBA00012944"/>
    </source>
</evidence>
<accession>A0A0U2C218</accession>
<proteinExistence type="inferred from homology"/>
<evidence type="ECO:0000256" key="8">
    <source>
        <dbReference type="ARBA" id="ARBA00022967"/>
    </source>
</evidence>
<feature type="transmembrane region" description="Helical" evidence="16">
    <location>
        <begin position="279"/>
        <end position="300"/>
    </location>
</feature>
<evidence type="ECO:0000256" key="16">
    <source>
        <dbReference type="RuleBase" id="RU003404"/>
    </source>
</evidence>
<keyword evidence="10 16" id="KW-1133">Transmembrane helix</keyword>
<feature type="transmembrane region" description="Helical" evidence="16">
    <location>
        <begin position="594"/>
        <end position="611"/>
    </location>
</feature>
<dbReference type="CTD" id="4540"/>
<evidence type="ECO:0000256" key="14">
    <source>
        <dbReference type="ARBA" id="ARBA00023136"/>
    </source>
</evidence>
<feature type="transmembrane region" description="Helical" evidence="16">
    <location>
        <begin position="89"/>
        <end position="110"/>
    </location>
</feature>
<feature type="transmembrane region" description="Helical" evidence="16">
    <location>
        <begin position="145"/>
        <end position="165"/>
    </location>
</feature>
<dbReference type="PRINTS" id="PR01434">
    <property type="entry name" value="NADHDHGNASE5"/>
</dbReference>
<comment type="function">
    <text evidence="16">Core subunit of the mitochondrial membrane respiratory chain NADH dehydrogenase (Complex I) which catalyzes electron transfer from NADH through the respiratory chain, using ubiquinone as an electron acceptor. Essential for the catalytic activity and assembly of complex I.</text>
</comment>
<keyword evidence="7" id="KW-0999">Mitochondrion inner membrane</keyword>
<feature type="transmembrane region" description="Helical" evidence="16">
    <location>
        <begin position="47"/>
        <end position="69"/>
    </location>
</feature>
<comment type="similarity">
    <text evidence="16">Belongs to the complex I subunit 5 family.</text>
</comment>
<feature type="domain" description="NADH-Ubiquinone oxidoreductase (complex I) chain 5 N-terminal" evidence="18">
    <location>
        <begin position="73"/>
        <end position="123"/>
    </location>
</feature>
<organism evidence="20">
    <name type="scientific">Chaenogobius gulosus</name>
    <dbReference type="NCBI Taxonomy" id="646541"/>
    <lineage>
        <taxon>Eukaryota</taxon>
        <taxon>Metazoa</taxon>
        <taxon>Chordata</taxon>
        <taxon>Craniata</taxon>
        <taxon>Vertebrata</taxon>
        <taxon>Euteleostomi</taxon>
        <taxon>Actinopterygii</taxon>
        <taxon>Neopterygii</taxon>
        <taxon>Teleostei</taxon>
        <taxon>Neoteleostei</taxon>
        <taxon>Acanthomorphata</taxon>
        <taxon>Gobiaria</taxon>
        <taxon>Gobiiformes</taxon>
        <taxon>Gobioidei</taxon>
        <taxon>Gobiidae</taxon>
        <taxon>Gobionellinae</taxon>
        <taxon>Chaenogobius</taxon>
    </lineage>
</organism>
<protein>
    <recommendedName>
        <fullName evidence="3 16">NADH-ubiquinone oxidoreductase chain 5</fullName>
        <ecNumber evidence="2 16">7.1.1.2</ecNumber>
    </recommendedName>
</protein>
<evidence type="ECO:0000256" key="1">
    <source>
        <dbReference type="ARBA" id="ARBA00004448"/>
    </source>
</evidence>
<dbReference type="PANTHER" id="PTHR42829">
    <property type="entry name" value="NADH-UBIQUINONE OXIDOREDUCTASE CHAIN 5"/>
    <property type="match status" value="1"/>
</dbReference>
<dbReference type="EC" id="7.1.1.2" evidence="2 16"/>
<evidence type="ECO:0000256" key="15">
    <source>
        <dbReference type="ARBA" id="ARBA00049551"/>
    </source>
</evidence>
<feature type="domain" description="NADH dehydrogenase subunit 5 C-terminal" evidence="19">
    <location>
        <begin position="428"/>
        <end position="609"/>
    </location>
</feature>
<evidence type="ECO:0000256" key="9">
    <source>
        <dbReference type="ARBA" id="ARBA00022982"/>
    </source>
</evidence>
<feature type="transmembrane region" description="Helical" evidence="16">
    <location>
        <begin position="6"/>
        <end position="27"/>
    </location>
</feature>
<dbReference type="Pfam" id="PF00361">
    <property type="entry name" value="Proton_antipo_M"/>
    <property type="match status" value="1"/>
</dbReference>
<feature type="transmembrane region" description="Helical" evidence="16">
    <location>
        <begin position="413"/>
        <end position="434"/>
    </location>
</feature>
<dbReference type="GO" id="GO:0008137">
    <property type="term" value="F:NADH dehydrogenase (ubiquinone) activity"/>
    <property type="evidence" value="ECO:0007669"/>
    <property type="project" value="UniProtKB-EC"/>
</dbReference>
<feature type="transmembrane region" description="Helical" evidence="16">
    <location>
        <begin position="374"/>
        <end position="393"/>
    </location>
</feature>
<evidence type="ECO:0000259" key="19">
    <source>
        <dbReference type="Pfam" id="PF06455"/>
    </source>
</evidence>
<keyword evidence="11 16" id="KW-0520">NAD</keyword>
<evidence type="ECO:0000256" key="3">
    <source>
        <dbReference type="ARBA" id="ARBA00021096"/>
    </source>
</evidence>
<feature type="transmembrane region" description="Helical" evidence="16">
    <location>
        <begin position="247"/>
        <end position="267"/>
    </location>
</feature>
<evidence type="ECO:0000256" key="12">
    <source>
        <dbReference type="ARBA" id="ARBA00023075"/>
    </source>
</evidence>
<feature type="transmembrane region" description="Helical" evidence="16">
    <location>
        <begin position="177"/>
        <end position="195"/>
    </location>
</feature>
<feature type="transmembrane region" description="Helical" evidence="16">
    <location>
        <begin position="215"/>
        <end position="235"/>
    </location>
</feature>
<dbReference type="EMBL" id="KP696748">
    <property type="protein sequence ID" value="AKI30260.1"/>
    <property type="molecule type" value="Genomic_DNA"/>
</dbReference>
<dbReference type="PANTHER" id="PTHR42829:SF2">
    <property type="entry name" value="NADH-UBIQUINONE OXIDOREDUCTASE CHAIN 5"/>
    <property type="match status" value="1"/>
</dbReference>
<dbReference type="InterPro" id="IPR018393">
    <property type="entry name" value="NADHpl_OxRdtase_5_subgr"/>
</dbReference>
<dbReference type="GeneID" id="24404712"/>
<geneLocation type="mitochondrion" evidence="20"/>